<dbReference type="InterPro" id="IPR051022">
    <property type="entry name" value="Notch_Cell-Fate_Det"/>
</dbReference>
<evidence type="ECO:0000256" key="7">
    <source>
        <dbReference type="SAM" id="MobiDB-lite"/>
    </source>
</evidence>
<dbReference type="PROSITE" id="PS50026">
    <property type="entry name" value="EGF_3"/>
    <property type="match status" value="5"/>
</dbReference>
<evidence type="ECO:0000256" key="8">
    <source>
        <dbReference type="SAM" id="Phobius"/>
    </source>
</evidence>
<dbReference type="FunFam" id="2.10.25.10:FF:000434">
    <property type="entry name" value="Predicted protein"/>
    <property type="match status" value="1"/>
</dbReference>
<keyword evidence="5" id="KW-0325">Glycoprotein</keyword>
<dbReference type="EMBL" id="JAODUO010000615">
    <property type="protein sequence ID" value="KAK2177180.1"/>
    <property type="molecule type" value="Genomic_DNA"/>
</dbReference>
<feature type="domain" description="EGF-like" evidence="10">
    <location>
        <begin position="171"/>
        <end position="207"/>
    </location>
</feature>
<evidence type="ECO:0000256" key="6">
    <source>
        <dbReference type="PROSITE-ProRule" id="PRU00076"/>
    </source>
</evidence>
<feature type="domain" description="EGF-like" evidence="10">
    <location>
        <begin position="208"/>
        <end position="244"/>
    </location>
</feature>
<keyword evidence="8" id="KW-0812">Transmembrane</keyword>
<feature type="domain" description="EGF-like" evidence="10">
    <location>
        <begin position="284"/>
        <end position="320"/>
    </location>
</feature>
<evidence type="ECO:0000313" key="11">
    <source>
        <dbReference type="EMBL" id="KAK2177180.1"/>
    </source>
</evidence>
<feature type="disulfide bond" evidence="6">
    <location>
        <begin position="310"/>
        <end position="319"/>
    </location>
</feature>
<proteinExistence type="predicted"/>
<dbReference type="FunFam" id="2.10.25.10:FF:000012">
    <property type="entry name" value="Delta-like protein"/>
    <property type="match status" value="1"/>
</dbReference>
<dbReference type="PANTHER" id="PTHR24049:SF22">
    <property type="entry name" value="DROSOPHILA CRUMBS HOMOLOG"/>
    <property type="match status" value="1"/>
</dbReference>
<evidence type="ECO:0000256" key="3">
    <source>
        <dbReference type="ARBA" id="ARBA00022737"/>
    </source>
</evidence>
<dbReference type="Gene3D" id="2.10.25.10">
    <property type="entry name" value="Laminin"/>
    <property type="match status" value="5"/>
</dbReference>
<dbReference type="Pfam" id="PF00008">
    <property type="entry name" value="EGF"/>
    <property type="match status" value="3"/>
</dbReference>
<evidence type="ECO:0000256" key="9">
    <source>
        <dbReference type="SAM" id="SignalP"/>
    </source>
</evidence>
<sequence>MWRLLVLAILSAPCVLGDNLFWYNYGHIDSLSIDGGDITLLDSRSAFGGHGLAFLGENMYYIYNAPDNLRYISKFTMSEQTPTPERVSPPTDGHYMYVITAYSNEYKVSCPLEYTATRGRIQSPGYPGYRNNFELTNCSTSSPCVNGGTCVSEDFCVCSQNYTGDRCELVDDDPCRSLPCQNGAQCESLSSSYTCRCRPGTTGRHCETEQPCASVTCNNGGICKYSDAGMWCECQPGFTGQLCGTEMDMCESYPCENNGTCTPAFNQYHCACEADYSGVHCETDTNMCRNAPCENAGTCHNLIDGSFCQCVDGFSGQHCEKQSEQCSCSLNVPVIAGTSVGTLVIGFVIGIIVGMVVCRRRRQQPVDKAAAVEMRGDTTEQCNTEEKVSETTDFKDDVVHDDDEPVKDDDISEADFAAQQRAYSRQLHTSISNRPRAPNPRDTYVNAAMIPR</sequence>
<gene>
    <name evidence="11" type="ORF">NP493_615g02070</name>
</gene>
<keyword evidence="4 6" id="KW-1015">Disulfide bond</keyword>
<dbReference type="SUPFAM" id="SSF57196">
    <property type="entry name" value="EGF/Laminin"/>
    <property type="match status" value="5"/>
</dbReference>
<feature type="signal peptide" evidence="9">
    <location>
        <begin position="1"/>
        <end position="17"/>
    </location>
</feature>
<keyword evidence="1 6" id="KW-0245">EGF-like domain</keyword>
<dbReference type="InterPro" id="IPR001881">
    <property type="entry name" value="EGF-like_Ca-bd_dom"/>
</dbReference>
<accession>A0AAD9KUK3</accession>
<dbReference type="PROSITE" id="PS01186">
    <property type="entry name" value="EGF_2"/>
    <property type="match status" value="2"/>
</dbReference>
<keyword evidence="3" id="KW-0677">Repeat</keyword>
<dbReference type="GO" id="GO:0045197">
    <property type="term" value="P:establishment or maintenance of epithelial cell apical/basal polarity"/>
    <property type="evidence" value="ECO:0007669"/>
    <property type="project" value="TreeGrafter"/>
</dbReference>
<feature type="disulfide bond" evidence="6">
    <location>
        <begin position="272"/>
        <end position="281"/>
    </location>
</feature>
<evidence type="ECO:0000256" key="5">
    <source>
        <dbReference type="ARBA" id="ARBA00023180"/>
    </source>
</evidence>
<feature type="domain" description="EGF-like" evidence="10">
    <location>
        <begin position="246"/>
        <end position="282"/>
    </location>
</feature>
<dbReference type="GO" id="GO:0005509">
    <property type="term" value="F:calcium ion binding"/>
    <property type="evidence" value="ECO:0007669"/>
    <property type="project" value="InterPro"/>
</dbReference>
<dbReference type="PROSITE" id="PS00022">
    <property type="entry name" value="EGF_1"/>
    <property type="match status" value="5"/>
</dbReference>
<dbReference type="GO" id="GO:0032991">
    <property type="term" value="C:protein-containing complex"/>
    <property type="evidence" value="ECO:0007669"/>
    <property type="project" value="TreeGrafter"/>
</dbReference>
<dbReference type="SMART" id="SM00179">
    <property type="entry name" value="EGF_CA"/>
    <property type="match status" value="3"/>
</dbReference>
<evidence type="ECO:0000256" key="1">
    <source>
        <dbReference type="ARBA" id="ARBA00022536"/>
    </source>
</evidence>
<dbReference type="SMART" id="SM00181">
    <property type="entry name" value="EGF"/>
    <property type="match status" value="5"/>
</dbReference>
<dbReference type="InterPro" id="IPR013032">
    <property type="entry name" value="EGF-like_CS"/>
</dbReference>
<feature type="disulfide bond" evidence="6">
    <location>
        <begin position="234"/>
        <end position="243"/>
    </location>
</feature>
<feature type="region of interest" description="Disordered" evidence="7">
    <location>
        <begin position="377"/>
        <end position="410"/>
    </location>
</feature>
<organism evidence="11 12">
    <name type="scientific">Ridgeia piscesae</name>
    <name type="common">Tubeworm</name>
    <dbReference type="NCBI Taxonomy" id="27915"/>
    <lineage>
        <taxon>Eukaryota</taxon>
        <taxon>Metazoa</taxon>
        <taxon>Spiralia</taxon>
        <taxon>Lophotrochozoa</taxon>
        <taxon>Annelida</taxon>
        <taxon>Polychaeta</taxon>
        <taxon>Sedentaria</taxon>
        <taxon>Canalipalpata</taxon>
        <taxon>Sabellida</taxon>
        <taxon>Siboglinidae</taxon>
        <taxon>Ridgeia</taxon>
    </lineage>
</organism>
<dbReference type="FunFam" id="2.10.25.10:FF:000123">
    <property type="entry name" value="Crumbs homolog 1 (Drosophila)"/>
    <property type="match status" value="1"/>
</dbReference>
<dbReference type="CDD" id="cd00054">
    <property type="entry name" value="EGF_CA"/>
    <property type="match status" value="4"/>
</dbReference>
<comment type="caution">
    <text evidence="6">Lacks conserved residue(s) required for the propagation of feature annotation.</text>
</comment>
<name>A0AAD9KUK3_RIDPI</name>
<feature type="compositionally biased region" description="Acidic residues" evidence="7">
    <location>
        <begin position="399"/>
        <end position="410"/>
    </location>
</feature>
<feature type="transmembrane region" description="Helical" evidence="8">
    <location>
        <begin position="334"/>
        <end position="358"/>
    </location>
</feature>
<dbReference type="GO" id="GO:0005886">
    <property type="term" value="C:plasma membrane"/>
    <property type="evidence" value="ECO:0007669"/>
    <property type="project" value="TreeGrafter"/>
</dbReference>
<feature type="domain" description="EGF-like" evidence="10">
    <location>
        <begin position="134"/>
        <end position="168"/>
    </location>
</feature>
<reference evidence="11" key="1">
    <citation type="journal article" date="2023" name="Mol. Biol. Evol.">
        <title>Third-Generation Sequencing Reveals the Adaptive Role of the Epigenome in Three Deep-Sea Polychaetes.</title>
        <authorList>
            <person name="Perez M."/>
            <person name="Aroh O."/>
            <person name="Sun Y."/>
            <person name="Lan Y."/>
            <person name="Juniper S.K."/>
            <person name="Young C.R."/>
            <person name="Angers B."/>
            <person name="Qian P.Y."/>
        </authorList>
    </citation>
    <scope>NUCLEOTIDE SEQUENCE</scope>
    <source>
        <strain evidence="11">R07B-5</strain>
    </source>
</reference>
<dbReference type="AlphaFoldDB" id="A0AAD9KUK3"/>
<keyword evidence="8" id="KW-1133">Transmembrane helix</keyword>
<evidence type="ECO:0000256" key="2">
    <source>
        <dbReference type="ARBA" id="ARBA00022729"/>
    </source>
</evidence>
<dbReference type="Proteomes" id="UP001209878">
    <property type="component" value="Unassembled WGS sequence"/>
</dbReference>
<feature type="chain" id="PRO_5042145065" description="EGF-like domain-containing protein" evidence="9">
    <location>
        <begin position="18"/>
        <end position="452"/>
    </location>
</feature>
<dbReference type="PANTHER" id="PTHR24049">
    <property type="entry name" value="CRUMBS FAMILY MEMBER"/>
    <property type="match status" value="1"/>
</dbReference>
<evidence type="ECO:0000313" key="12">
    <source>
        <dbReference type="Proteomes" id="UP001209878"/>
    </source>
</evidence>
<feature type="compositionally biased region" description="Polar residues" evidence="7">
    <location>
        <begin position="422"/>
        <end position="433"/>
    </location>
</feature>
<dbReference type="Pfam" id="PF12661">
    <property type="entry name" value="hEGF"/>
    <property type="match status" value="1"/>
</dbReference>
<feature type="disulfide bond" evidence="6">
    <location>
        <begin position="197"/>
        <end position="206"/>
    </location>
</feature>
<protein>
    <recommendedName>
        <fullName evidence="10">EGF-like domain-containing protein</fullName>
    </recommendedName>
</protein>
<feature type="region of interest" description="Disordered" evidence="7">
    <location>
        <begin position="422"/>
        <end position="442"/>
    </location>
</feature>
<keyword evidence="12" id="KW-1185">Reference proteome</keyword>
<evidence type="ECO:0000259" key="10">
    <source>
        <dbReference type="PROSITE" id="PS50026"/>
    </source>
</evidence>
<evidence type="ECO:0000256" key="4">
    <source>
        <dbReference type="ARBA" id="ARBA00023157"/>
    </source>
</evidence>
<keyword evidence="2 9" id="KW-0732">Signal</keyword>
<feature type="compositionally biased region" description="Basic and acidic residues" evidence="7">
    <location>
        <begin position="377"/>
        <end position="398"/>
    </location>
</feature>
<keyword evidence="8" id="KW-0472">Membrane</keyword>
<comment type="caution">
    <text evidence="11">The sequence shown here is derived from an EMBL/GenBank/DDBJ whole genome shotgun (WGS) entry which is preliminary data.</text>
</comment>
<dbReference type="InterPro" id="IPR000742">
    <property type="entry name" value="EGF"/>
</dbReference>
<dbReference type="GO" id="GO:0007157">
    <property type="term" value="P:heterophilic cell-cell adhesion via plasma membrane cell adhesion molecules"/>
    <property type="evidence" value="ECO:0007669"/>
    <property type="project" value="TreeGrafter"/>
</dbReference>
<feature type="disulfide bond" evidence="6">
    <location>
        <begin position="158"/>
        <end position="167"/>
    </location>
</feature>